<dbReference type="Gene3D" id="2.40.30.170">
    <property type="match status" value="1"/>
</dbReference>
<evidence type="ECO:0000313" key="6">
    <source>
        <dbReference type="Proteomes" id="UP000060487"/>
    </source>
</evidence>
<evidence type="ECO:0000256" key="1">
    <source>
        <dbReference type="ARBA" id="ARBA00009477"/>
    </source>
</evidence>
<dbReference type="PANTHER" id="PTHR30469">
    <property type="entry name" value="MULTIDRUG RESISTANCE PROTEIN MDTA"/>
    <property type="match status" value="1"/>
</dbReference>
<dbReference type="SUPFAM" id="SSF111369">
    <property type="entry name" value="HlyD-like secretion proteins"/>
    <property type="match status" value="1"/>
</dbReference>
<name>A0ABR5SHB6_9BACT</name>
<protein>
    <submittedName>
        <fullName evidence="5">Hemolysin secretion protein D</fullName>
    </submittedName>
</protein>
<keyword evidence="2" id="KW-0472">Membrane</keyword>
<dbReference type="Pfam" id="PF25954">
    <property type="entry name" value="Beta-barrel_RND_2"/>
    <property type="match status" value="1"/>
</dbReference>
<dbReference type="EMBL" id="LNQR01000086">
    <property type="protein sequence ID" value="KWT82590.1"/>
    <property type="molecule type" value="Genomic_DNA"/>
</dbReference>
<reference evidence="5 6" key="1">
    <citation type="submission" date="2015-11" db="EMBL/GenBank/DDBJ databases">
        <authorList>
            <person name="Lin W."/>
        </authorList>
    </citation>
    <scope>NUCLEOTIDE SEQUENCE [LARGE SCALE GENOMIC DNA]</scope>
    <source>
        <strain evidence="5 6">HCH-1</strain>
    </source>
</reference>
<dbReference type="RefSeq" id="WP_085053048.1">
    <property type="nucleotide sequence ID" value="NZ_LNQR01000086.1"/>
</dbReference>
<evidence type="ECO:0000256" key="2">
    <source>
        <dbReference type="SAM" id="Phobius"/>
    </source>
</evidence>
<dbReference type="Gene3D" id="2.40.50.100">
    <property type="match status" value="1"/>
</dbReference>
<keyword evidence="6" id="KW-1185">Reference proteome</keyword>
<dbReference type="Proteomes" id="UP000060487">
    <property type="component" value="Unassembled WGS sequence"/>
</dbReference>
<comment type="similarity">
    <text evidence="1">Belongs to the membrane fusion protein (MFP) (TC 8.A.1) family.</text>
</comment>
<evidence type="ECO:0000313" key="5">
    <source>
        <dbReference type="EMBL" id="KWT82590.1"/>
    </source>
</evidence>
<feature type="domain" description="CzcB-like barrel-sandwich hybrid" evidence="4">
    <location>
        <begin position="78"/>
        <end position="223"/>
    </location>
</feature>
<organism evidence="5 6">
    <name type="scientific">Candidatus Magnetominusculus xianensis</name>
    <dbReference type="NCBI Taxonomy" id="1748249"/>
    <lineage>
        <taxon>Bacteria</taxon>
        <taxon>Pseudomonadati</taxon>
        <taxon>Nitrospirota</taxon>
        <taxon>Nitrospiria</taxon>
        <taxon>Nitrospirales</taxon>
        <taxon>Nitrospiraceae</taxon>
        <taxon>Candidatus Magnetominusculus</taxon>
    </lineage>
</organism>
<dbReference type="InterPro" id="IPR006143">
    <property type="entry name" value="RND_pump_MFP"/>
</dbReference>
<proteinExistence type="inferred from homology"/>
<dbReference type="PANTHER" id="PTHR30469:SF38">
    <property type="entry name" value="HLYD FAMILY SECRETION PROTEIN"/>
    <property type="match status" value="1"/>
</dbReference>
<evidence type="ECO:0000259" key="3">
    <source>
        <dbReference type="Pfam" id="PF25954"/>
    </source>
</evidence>
<dbReference type="InterPro" id="IPR058792">
    <property type="entry name" value="Beta-barrel_RND_2"/>
</dbReference>
<dbReference type="InterPro" id="IPR058647">
    <property type="entry name" value="BSH_CzcB-like"/>
</dbReference>
<feature type="domain" description="CusB-like beta-barrel" evidence="3">
    <location>
        <begin position="246"/>
        <end position="318"/>
    </location>
</feature>
<sequence length="400" mass="43411">MSDTLLSELKIDKSTSFVKRKKHKALVIIIALVVVAAAGYYVRVARVLAVDSSVVSLMYPSESVTVLNASGYVVAERRAAVSSKITGRLISINVEEGSRIKKGDIIARLENDDVVAAKDQAAANLQVSKHDFHLAEAQLKNAELNYQRIKKLSEANYVSRADYDNALMKYQTAVAQKDAAQSKITAAQAALRSTAVNAEYTIIRAPFDAVVLTKNADVGDIITPLGATANVKAAVVSIADLSSLMVEVDVSESNIEKIKATQPCEITLDAIPDKRLRGDVHMIVPTADRTKGAITVKVNFIEKDQRILPEMSAKVAFLSRAVTDSEKHPRIVVNATVISKHRQSVFVITEDGTLRETAIKTGEIYGDLVEITEGLRVGDKTASGDISKLRDGQKIKIKEK</sequence>
<dbReference type="Pfam" id="PF25973">
    <property type="entry name" value="BSH_CzcB"/>
    <property type="match status" value="1"/>
</dbReference>
<dbReference type="Gene3D" id="2.40.420.20">
    <property type="match status" value="1"/>
</dbReference>
<evidence type="ECO:0000259" key="4">
    <source>
        <dbReference type="Pfam" id="PF25973"/>
    </source>
</evidence>
<keyword evidence="2" id="KW-1133">Transmembrane helix</keyword>
<accession>A0ABR5SHB6</accession>
<comment type="caution">
    <text evidence="5">The sequence shown here is derived from an EMBL/GenBank/DDBJ whole genome shotgun (WGS) entry which is preliminary data.</text>
</comment>
<keyword evidence="2" id="KW-0812">Transmembrane</keyword>
<feature type="transmembrane region" description="Helical" evidence="2">
    <location>
        <begin position="25"/>
        <end position="42"/>
    </location>
</feature>
<dbReference type="Gene3D" id="1.10.287.470">
    <property type="entry name" value="Helix hairpin bin"/>
    <property type="match status" value="1"/>
</dbReference>
<dbReference type="NCBIfam" id="TIGR01730">
    <property type="entry name" value="RND_mfp"/>
    <property type="match status" value="1"/>
</dbReference>
<gene>
    <name evidence="5" type="ORF">ASN18_2449</name>
</gene>